<dbReference type="GO" id="GO:0005634">
    <property type="term" value="C:nucleus"/>
    <property type="evidence" value="ECO:0007669"/>
    <property type="project" value="UniProtKB-SubCell"/>
</dbReference>
<comment type="caution">
    <text evidence="4">The sequence shown here is derived from an EMBL/GenBank/DDBJ whole genome shotgun (WGS) entry which is preliminary data.</text>
</comment>
<evidence type="ECO:0000313" key="4">
    <source>
        <dbReference type="EMBL" id="CAA0832315.1"/>
    </source>
</evidence>
<dbReference type="AlphaFoldDB" id="A0A9N7NJZ0"/>
<evidence type="ECO:0000256" key="1">
    <source>
        <dbReference type="ARBA" id="ARBA00008614"/>
    </source>
</evidence>
<dbReference type="PANTHER" id="PTHR33077:SF17">
    <property type="entry name" value="PROTEIN TIFY 5B"/>
    <property type="match status" value="1"/>
</dbReference>
<sequence>MKNRNCNLELRLVTPSVFSHSSSDCINGRPYNSMPISNEKPLTVFYNGEVASCDATELQARTIIFLASKEVEEKSNSGLWYSPCPSPGPISSICSPSMKRSLQRFLEKRKARAQSMSPYSI</sequence>
<dbReference type="GO" id="GO:2000022">
    <property type="term" value="P:regulation of jasmonic acid mediated signaling pathway"/>
    <property type="evidence" value="ECO:0007669"/>
    <property type="project" value="UniProtKB-UniRule"/>
</dbReference>
<evidence type="ECO:0000256" key="2">
    <source>
        <dbReference type="RuleBase" id="RU369065"/>
    </source>
</evidence>
<comment type="subcellular location">
    <subcellularLocation>
        <location evidence="2">Nucleus</location>
    </subcellularLocation>
</comment>
<dbReference type="EMBL" id="CACSLK010027833">
    <property type="protein sequence ID" value="CAA0832315.1"/>
    <property type="molecule type" value="Genomic_DNA"/>
</dbReference>
<name>A0A9N7NJZ0_STRHE</name>
<comment type="similarity">
    <text evidence="1 2">Belongs to the TIFY/JAZ family.</text>
</comment>
<comment type="function">
    <text evidence="2">Repressor of jasmonate responses.</text>
</comment>
<evidence type="ECO:0000259" key="3">
    <source>
        <dbReference type="PROSITE" id="PS51320"/>
    </source>
</evidence>
<dbReference type="PROSITE" id="PS51320">
    <property type="entry name" value="TIFY"/>
    <property type="match status" value="1"/>
</dbReference>
<dbReference type="GO" id="GO:0031347">
    <property type="term" value="P:regulation of defense response"/>
    <property type="evidence" value="ECO:0007669"/>
    <property type="project" value="UniProtKB-UniRule"/>
</dbReference>
<reference evidence="4" key="1">
    <citation type="submission" date="2019-12" db="EMBL/GenBank/DDBJ databases">
        <authorList>
            <person name="Scholes J."/>
        </authorList>
    </citation>
    <scope>NUCLEOTIDE SEQUENCE</scope>
</reference>
<keyword evidence="2" id="KW-0539">Nucleus</keyword>
<dbReference type="PANTHER" id="PTHR33077">
    <property type="entry name" value="PROTEIN TIFY 4A-RELATED-RELATED"/>
    <property type="match status" value="1"/>
</dbReference>
<dbReference type="Pfam" id="PF09425">
    <property type="entry name" value="Jas_motif"/>
    <property type="match status" value="1"/>
</dbReference>
<dbReference type="GO" id="GO:0009611">
    <property type="term" value="P:response to wounding"/>
    <property type="evidence" value="ECO:0007669"/>
    <property type="project" value="UniProtKB-UniRule"/>
</dbReference>
<organism evidence="4 5">
    <name type="scientific">Striga hermonthica</name>
    <name type="common">Purple witchweed</name>
    <name type="synonym">Buchnera hermonthica</name>
    <dbReference type="NCBI Taxonomy" id="68872"/>
    <lineage>
        <taxon>Eukaryota</taxon>
        <taxon>Viridiplantae</taxon>
        <taxon>Streptophyta</taxon>
        <taxon>Embryophyta</taxon>
        <taxon>Tracheophyta</taxon>
        <taxon>Spermatophyta</taxon>
        <taxon>Magnoliopsida</taxon>
        <taxon>eudicotyledons</taxon>
        <taxon>Gunneridae</taxon>
        <taxon>Pentapetalae</taxon>
        <taxon>asterids</taxon>
        <taxon>lamiids</taxon>
        <taxon>Lamiales</taxon>
        <taxon>Orobanchaceae</taxon>
        <taxon>Buchnereae</taxon>
        <taxon>Striga</taxon>
    </lineage>
</organism>
<feature type="domain" description="Tify" evidence="3">
    <location>
        <begin position="35"/>
        <end position="69"/>
    </location>
</feature>
<protein>
    <recommendedName>
        <fullName evidence="2">Protein TIFY</fullName>
    </recommendedName>
    <alternativeName>
        <fullName evidence="2">Jasmonate ZIM domain-containing protein</fullName>
    </alternativeName>
</protein>
<gene>
    <name evidence="4" type="ORF">SHERM_27617</name>
</gene>
<keyword evidence="5" id="KW-1185">Reference proteome</keyword>
<comment type="domain">
    <text evidence="2">The jas domain is required for interaction with COI1.</text>
</comment>
<dbReference type="OrthoDB" id="782771at2759"/>
<accession>A0A9N7NJZ0</accession>
<keyword evidence="2" id="KW-1184">Jasmonic acid signaling pathway</keyword>
<dbReference type="InterPro" id="IPR010399">
    <property type="entry name" value="Tify_dom"/>
</dbReference>
<dbReference type="InterPro" id="IPR040390">
    <property type="entry name" value="TIFY/JAZ"/>
</dbReference>
<dbReference type="Proteomes" id="UP001153555">
    <property type="component" value="Unassembled WGS sequence"/>
</dbReference>
<proteinExistence type="inferred from homology"/>
<dbReference type="InterPro" id="IPR018467">
    <property type="entry name" value="CCT_CS"/>
</dbReference>
<evidence type="ECO:0000313" key="5">
    <source>
        <dbReference type="Proteomes" id="UP001153555"/>
    </source>
</evidence>